<dbReference type="InterPro" id="IPR023997">
    <property type="entry name" value="TonB-dep_OMP_SusC/RagA_CS"/>
</dbReference>
<dbReference type="Pfam" id="PF07715">
    <property type="entry name" value="Plug"/>
    <property type="match status" value="1"/>
</dbReference>
<dbReference type="SUPFAM" id="SSF56935">
    <property type="entry name" value="Porins"/>
    <property type="match status" value="1"/>
</dbReference>
<evidence type="ECO:0000256" key="1">
    <source>
        <dbReference type="ARBA" id="ARBA00004571"/>
    </source>
</evidence>
<keyword evidence="4 8" id="KW-0812">Transmembrane</keyword>
<dbReference type="GO" id="GO:0044718">
    <property type="term" value="P:siderophore transmembrane transport"/>
    <property type="evidence" value="ECO:0007669"/>
    <property type="project" value="TreeGrafter"/>
</dbReference>
<evidence type="ECO:0000256" key="8">
    <source>
        <dbReference type="PROSITE-ProRule" id="PRU01360"/>
    </source>
</evidence>
<evidence type="ECO:0000256" key="2">
    <source>
        <dbReference type="ARBA" id="ARBA00022448"/>
    </source>
</evidence>
<dbReference type="RefSeq" id="WP_237239872.1">
    <property type="nucleotide sequence ID" value="NZ_JAKKDU010000009.1"/>
</dbReference>
<dbReference type="Pfam" id="PF07660">
    <property type="entry name" value="STN"/>
    <property type="match status" value="1"/>
</dbReference>
<evidence type="ECO:0000256" key="3">
    <source>
        <dbReference type="ARBA" id="ARBA00022452"/>
    </source>
</evidence>
<proteinExistence type="inferred from homology"/>
<dbReference type="SUPFAM" id="SSF49464">
    <property type="entry name" value="Carboxypeptidase regulatory domain-like"/>
    <property type="match status" value="1"/>
</dbReference>
<dbReference type="GO" id="GO:0009279">
    <property type="term" value="C:cell outer membrane"/>
    <property type="evidence" value="ECO:0007669"/>
    <property type="project" value="UniProtKB-SubCell"/>
</dbReference>
<comment type="caution">
    <text evidence="11">The sequence shown here is derived from an EMBL/GenBank/DDBJ whole genome shotgun (WGS) entry which is preliminary data.</text>
</comment>
<reference evidence="11" key="1">
    <citation type="submission" date="2022-01" db="EMBL/GenBank/DDBJ databases">
        <title>Draft genome sequence of Sabulilitoribacter arenilitoris KCTC 52401.</title>
        <authorList>
            <person name="Oh J.-S."/>
        </authorList>
    </citation>
    <scope>NUCLEOTIDE SEQUENCE</scope>
    <source>
        <strain evidence="11">HMF6543</strain>
    </source>
</reference>
<dbReference type="EMBL" id="JAKKDU010000009">
    <property type="protein sequence ID" value="MCF7568529.1"/>
    <property type="molecule type" value="Genomic_DNA"/>
</dbReference>
<gene>
    <name evidence="11" type="ORF">L3X37_09150</name>
</gene>
<dbReference type="Proteomes" id="UP001199795">
    <property type="component" value="Unassembled WGS sequence"/>
</dbReference>
<dbReference type="NCBIfam" id="TIGR04056">
    <property type="entry name" value="OMP_RagA_SusC"/>
    <property type="match status" value="1"/>
</dbReference>
<evidence type="ECO:0000256" key="4">
    <source>
        <dbReference type="ARBA" id="ARBA00022692"/>
    </source>
</evidence>
<keyword evidence="5 9" id="KW-0732">Signal</keyword>
<dbReference type="NCBIfam" id="TIGR04057">
    <property type="entry name" value="SusC_RagA_signa"/>
    <property type="match status" value="1"/>
</dbReference>
<dbReference type="PANTHER" id="PTHR30069:SF29">
    <property type="entry name" value="HEMOGLOBIN AND HEMOGLOBIN-HAPTOGLOBIN-BINDING PROTEIN 1-RELATED"/>
    <property type="match status" value="1"/>
</dbReference>
<comment type="subcellular location">
    <subcellularLocation>
        <location evidence="1 8">Cell outer membrane</location>
        <topology evidence="1 8">Multi-pass membrane protein</topology>
    </subcellularLocation>
</comment>
<feature type="domain" description="Secretin/TonB short N-terminal" evidence="10">
    <location>
        <begin position="47"/>
        <end position="98"/>
    </location>
</feature>
<dbReference type="InterPro" id="IPR011662">
    <property type="entry name" value="Secretin/TonB_short_N"/>
</dbReference>
<comment type="similarity">
    <text evidence="8">Belongs to the TonB-dependent receptor family.</text>
</comment>
<evidence type="ECO:0000259" key="10">
    <source>
        <dbReference type="SMART" id="SM00965"/>
    </source>
</evidence>
<evidence type="ECO:0000256" key="6">
    <source>
        <dbReference type="ARBA" id="ARBA00023136"/>
    </source>
</evidence>
<evidence type="ECO:0000256" key="5">
    <source>
        <dbReference type="ARBA" id="ARBA00022729"/>
    </source>
</evidence>
<keyword evidence="6 8" id="KW-0472">Membrane</keyword>
<dbReference type="SMART" id="SM00965">
    <property type="entry name" value="STN"/>
    <property type="match status" value="1"/>
</dbReference>
<keyword evidence="12" id="KW-1185">Reference proteome</keyword>
<keyword evidence="7 8" id="KW-0998">Cell outer membrane</keyword>
<keyword evidence="2 8" id="KW-0813">Transport</keyword>
<dbReference type="Gene3D" id="2.60.40.1120">
    <property type="entry name" value="Carboxypeptidase-like, regulatory domain"/>
    <property type="match status" value="1"/>
</dbReference>
<dbReference type="Gene3D" id="2.170.130.10">
    <property type="entry name" value="TonB-dependent receptor, plug domain"/>
    <property type="match status" value="1"/>
</dbReference>
<evidence type="ECO:0000313" key="11">
    <source>
        <dbReference type="EMBL" id="MCF7568529.1"/>
    </source>
</evidence>
<dbReference type="InterPro" id="IPR037066">
    <property type="entry name" value="Plug_dom_sf"/>
</dbReference>
<name>A0AAE3EQW5_9FLAO</name>
<organism evidence="11 12">
    <name type="scientific">Wocania arenilitoris</name>
    <dbReference type="NCBI Taxonomy" id="2044858"/>
    <lineage>
        <taxon>Bacteria</taxon>
        <taxon>Pseudomonadati</taxon>
        <taxon>Bacteroidota</taxon>
        <taxon>Flavobacteriia</taxon>
        <taxon>Flavobacteriales</taxon>
        <taxon>Flavobacteriaceae</taxon>
        <taxon>Wocania</taxon>
    </lineage>
</organism>
<dbReference type="AlphaFoldDB" id="A0AAE3EQW5"/>
<dbReference type="InterPro" id="IPR012910">
    <property type="entry name" value="Plug_dom"/>
</dbReference>
<feature type="signal peptide" evidence="9">
    <location>
        <begin position="1"/>
        <end position="22"/>
    </location>
</feature>
<dbReference type="Pfam" id="PF13715">
    <property type="entry name" value="CarbopepD_reg_2"/>
    <property type="match status" value="1"/>
</dbReference>
<keyword evidence="3 8" id="KW-1134">Transmembrane beta strand</keyword>
<dbReference type="PROSITE" id="PS52016">
    <property type="entry name" value="TONB_DEPENDENT_REC_3"/>
    <property type="match status" value="1"/>
</dbReference>
<dbReference type="InterPro" id="IPR008969">
    <property type="entry name" value="CarboxyPept-like_regulatory"/>
</dbReference>
<dbReference type="PANTHER" id="PTHR30069">
    <property type="entry name" value="TONB-DEPENDENT OUTER MEMBRANE RECEPTOR"/>
    <property type="match status" value="1"/>
</dbReference>
<dbReference type="InterPro" id="IPR023996">
    <property type="entry name" value="TonB-dep_OMP_SusC/RagA"/>
</dbReference>
<sequence>MKIYTLLLFVSMAKLFAVEANGQNVTINVKNVELKTIFNEIESLTEFNFFYNNSLVDVSKKVSLNATNEKLKSVLVNLFKETDIDFRLLKNQIVLFPKNNESMINVIEDLIKNENLDNEIEAIIKDVLQNEIKGTVVDAAGIPLAGVNIIIRGTSTGTQSNFDGEYTIQASSGAVLEFSYIGFKTQLITVGDSNTVNVTMEEDASQLDEVVVTALGIKRQKKSLTYATQNVDVDGIDEARPNQNLVNSLSGKIAGISIQRSGNGVSGASKVVLRGNRSIAGSSQALYIVDGVPLGGDISDLSPDDIQSISVLKGANAAALYGARANNGAIIITTKSGSEDRLSVDFSSTITTETGNILFDYQNQFGQGSGGTYNAGSLGSWGPSLDGSSVANWSPNPDNSANIPYAAQGNNIDDFHETGVSFANNISIRSGSAKNQTFFGYTNENRKGIVPGNELQRHNVNLKIDNKLIDDKLALSAKVNYIRTNIDNQLDTGESFANPWRHAYRLPRNIRTSDVSVFQYTDANGNVRQNYWDPGNNGGANPYWTINKNLNEIIINRVIGYASLTYNITDDLSILARTAVDQSSVSREDRDHNDSYIIADNGNFATNNGSSLEWNTDFLLSYNKKLNDNFSFNVNFGGNHRVANSKTVSTNNGGLNAANVFAINNAQNLTAGQTLSRREVNSLYGFGQLAHKDAVFLDLTYRSDWSSTLPEANRRFDYFSVGVSAVLSDLVDLPEAFSYLKLRTSYAEVGNDTDPFNLTRTANLRAGGFIQLGTVLPNPNLKPERTKSLEFGFDARFLDSRLGVDFTYYKTNSIDQLFGQQVPQGSGITTRFINGADVQNSGVELILTGNPIRTDDFNWNITVNFSKNDSEILALAEGLETLSFGGDFFRRFELNVGDEWGNVYSRGFARDGQGRVLVASDGTPEVTSGQEVLVANFNPDWLGGINNSFTYKNFNLSFLIDIRQGGQIGSFTNAILSSDGALTKTLAGRDGSLVFGSNIFSNLEVVKADGTPNDIQVNAEQFWAKVGGRNSPVGEAFVEDASNIRMREITFGYSFPRSFLDKTPFEKAKISLVGRNLFFISNSASVDPEVITNTSTAADGFESFAPPSTRSIGLNLKFGF</sequence>
<evidence type="ECO:0000256" key="9">
    <source>
        <dbReference type="SAM" id="SignalP"/>
    </source>
</evidence>
<feature type="chain" id="PRO_5042279282" evidence="9">
    <location>
        <begin position="23"/>
        <end position="1120"/>
    </location>
</feature>
<dbReference type="InterPro" id="IPR036942">
    <property type="entry name" value="Beta-barrel_TonB_sf"/>
</dbReference>
<dbReference type="Gene3D" id="2.40.170.20">
    <property type="entry name" value="TonB-dependent receptor, beta-barrel domain"/>
    <property type="match status" value="1"/>
</dbReference>
<accession>A0AAE3EQW5</accession>
<protein>
    <submittedName>
        <fullName evidence="11">SusC/RagA family TonB-linked outer membrane protein</fullName>
    </submittedName>
</protein>
<dbReference type="GO" id="GO:0015344">
    <property type="term" value="F:siderophore uptake transmembrane transporter activity"/>
    <property type="evidence" value="ECO:0007669"/>
    <property type="project" value="TreeGrafter"/>
</dbReference>
<evidence type="ECO:0000313" key="12">
    <source>
        <dbReference type="Proteomes" id="UP001199795"/>
    </source>
</evidence>
<dbReference type="InterPro" id="IPR039426">
    <property type="entry name" value="TonB-dep_rcpt-like"/>
</dbReference>
<evidence type="ECO:0000256" key="7">
    <source>
        <dbReference type="ARBA" id="ARBA00023237"/>
    </source>
</evidence>